<protein>
    <submittedName>
        <fullName evidence="2">Uncharacterized protein</fullName>
    </submittedName>
</protein>
<dbReference type="HOGENOM" id="CLU_2041194_0_0_1"/>
<dbReference type="Proteomes" id="UP000017836">
    <property type="component" value="Unassembled WGS sequence"/>
</dbReference>
<dbReference type="AlphaFoldDB" id="W1PRV1"/>
<reference evidence="3" key="1">
    <citation type="journal article" date="2013" name="Science">
        <title>The Amborella genome and the evolution of flowering plants.</title>
        <authorList>
            <consortium name="Amborella Genome Project"/>
        </authorList>
    </citation>
    <scope>NUCLEOTIDE SEQUENCE [LARGE SCALE GENOMIC DNA]</scope>
</reference>
<proteinExistence type="predicted"/>
<accession>W1PRV1</accession>
<feature type="region of interest" description="Disordered" evidence="1">
    <location>
        <begin position="55"/>
        <end position="97"/>
    </location>
</feature>
<keyword evidence="3" id="KW-1185">Reference proteome</keyword>
<evidence type="ECO:0000256" key="1">
    <source>
        <dbReference type="SAM" id="MobiDB-lite"/>
    </source>
</evidence>
<dbReference type="EMBL" id="KI392605">
    <property type="protein sequence ID" value="ERN12732.1"/>
    <property type="molecule type" value="Genomic_DNA"/>
</dbReference>
<organism evidence="2 3">
    <name type="scientific">Amborella trichopoda</name>
    <dbReference type="NCBI Taxonomy" id="13333"/>
    <lineage>
        <taxon>Eukaryota</taxon>
        <taxon>Viridiplantae</taxon>
        <taxon>Streptophyta</taxon>
        <taxon>Embryophyta</taxon>
        <taxon>Tracheophyta</taxon>
        <taxon>Spermatophyta</taxon>
        <taxon>Magnoliopsida</taxon>
        <taxon>Amborellales</taxon>
        <taxon>Amborellaceae</taxon>
        <taxon>Amborella</taxon>
    </lineage>
</organism>
<gene>
    <name evidence="2" type="ORF">AMTR_s00043p00124630</name>
</gene>
<evidence type="ECO:0000313" key="3">
    <source>
        <dbReference type="Proteomes" id="UP000017836"/>
    </source>
</evidence>
<evidence type="ECO:0000313" key="2">
    <source>
        <dbReference type="EMBL" id="ERN12732.1"/>
    </source>
</evidence>
<feature type="compositionally biased region" description="Basic and acidic residues" evidence="1">
    <location>
        <begin position="73"/>
        <end position="90"/>
    </location>
</feature>
<sequence>MRGGGIDGIWVAEQQRIRWVRDRQRNWYGGSSSRGWEDSRESWLKSSSVAELGIREEERESSRGGVIVEEEEEGRREAREGSRQQTKETDEERDGEGVRMVVNKERGAKRGRKWLLPVAVD</sequence>
<name>W1PRV1_AMBTC</name>
<dbReference type="Gramene" id="ERN12732">
    <property type="protein sequence ID" value="ERN12732"/>
    <property type="gene ID" value="AMTR_s00043p00124630"/>
</dbReference>